<protein>
    <recommendedName>
        <fullName evidence="4">Methionyl-tRNA formyltransferase</fullName>
        <ecNumber evidence="4">2.1.2.9</ecNumber>
    </recommendedName>
</protein>
<comment type="function">
    <text evidence="4">Attaches a formyl group to the free amino group of methionyl-tRNA(fMet). The formyl group appears to play a dual role in the initiator identity of N-formylmethionyl-tRNA by promoting its recognition by IF2 and preventing the misappropriation of this tRNA by the elongation apparatus.</text>
</comment>
<evidence type="ECO:0000313" key="7">
    <source>
        <dbReference type="EMBL" id="MBV7380475.1"/>
    </source>
</evidence>
<evidence type="ECO:0000256" key="1">
    <source>
        <dbReference type="ARBA" id="ARBA00010699"/>
    </source>
</evidence>
<dbReference type="EC" id="2.1.2.9" evidence="4"/>
<dbReference type="CDD" id="cd08704">
    <property type="entry name" value="Met_tRNA_FMT_C"/>
    <property type="match status" value="1"/>
</dbReference>
<proteinExistence type="inferred from homology"/>
<dbReference type="HAMAP" id="MF_00182">
    <property type="entry name" value="Formyl_trans"/>
    <property type="match status" value="1"/>
</dbReference>
<dbReference type="NCBIfam" id="TIGR00460">
    <property type="entry name" value="fmt"/>
    <property type="match status" value="1"/>
</dbReference>
<dbReference type="InterPro" id="IPR044135">
    <property type="entry name" value="Met-tRNA-FMT_C"/>
</dbReference>
<keyword evidence="8" id="KW-1185">Reference proteome</keyword>
<keyword evidence="2 4" id="KW-0808">Transferase</keyword>
<dbReference type="PANTHER" id="PTHR11138">
    <property type="entry name" value="METHIONYL-TRNA FORMYLTRANSFERASE"/>
    <property type="match status" value="1"/>
</dbReference>
<evidence type="ECO:0000313" key="8">
    <source>
        <dbReference type="Proteomes" id="UP000756530"/>
    </source>
</evidence>
<evidence type="ECO:0000259" key="6">
    <source>
        <dbReference type="Pfam" id="PF02911"/>
    </source>
</evidence>
<comment type="catalytic activity">
    <reaction evidence="4">
        <text>L-methionyl-tRNA(fMet) + (6R)-10-formyltetrahydrofolate = N-formyl-L-methionyl-tRNA(fMet) + (6S)-5,6,7,8-tetrahydrofolate + H(+)</text>
        <dbReference type="Rhea" id="RHEA:24380"/>
        <dbReference type="Rhea" id="RHEA-COMP:9952"/>
        <dbReference type="Rhea" id="RHEA-COMP:9953"/>
        <dbReference type="ChEBI" id="CHEBI:15378"/>
        <dbReference type="ChEBI" id="CHEBI:57453"/>
        <dbReference type="ChEBI" id="CHEBI:78530"/>
        <dbReference type="ChEBI" id="CHEBI:78844"/>
        <dbReference type="ChEBI" id="CHEBI:195366"/>
        <dbReference type="EC" id="2.1.2.9"/>
    </reaction>
</comment>
<dbReference type="PANTHER" id="PTHR11138:SF5">
    <property type="entry name" value="METHIONYL-TRNA FORMYLTRANSFERASE, MITOCHONDRIAL"/>
    <property type="match status" value="1"/>
</dbReference>
<evidence type="ECO:0000256" key="2">
    <source>
        <dbReference type="ARBA" id="ARBA00022679"/>
    </source>
</evidence>
<name>A0ABS6T689_9RHOB</name>
<evidence type="ECO:0000259" key="5">
    <source>
        <dbReference type="Pfam" id="PF00551"/>
    </source>
</evidence>
<reference evidence="7 8" key="1">
    <citation type="submission" date="2021-05" db="EMBL/GenBank/DDBJ databases">
        <title>Culturable bacteria isolated from Daya Bay.</title>
        <authorList>
            <person name="Zheng W."/>
            <person name="Yu S."/>
            <person name="Huang Y."/>
        </authorList>
    </citation>
    <scope>NUCLEOTIDE SEQUENCE [LARGE SCALE GENOMIC DNA]</scope>
    <source>
        <strain evidence="7 8">DP4N28-5</strain>
    </source>
</reference>
<dbReference type="Pfam" id="PF02911">
    <property type="entry name" value="Formyl_trans_C"/>
    <property type="match status" value="1"/>
</dbReference>
<sequence>MKIVFMGSPDFSVPVLDALVEAGHEVVCVYSQPPRAAGRGKKDRPTPVHARAEALGIEVRHPSSLKGAEAQAEFAALDADVAVAVAYGLILPQPVLDAPRHGCLNIHASLLPRWRGAAPIHRAIMAGDDKTGVCIMQMEAGLDTGPVLLRRETNIGADETTGSLHDRLSAMGAHAIVEALASLDDLVPEPQPENGVTYAEKIDKSEARVNWDRPAAEVSAHIRGLSPFPGAWCEMDGERIKLLGARVVDRQSGDPGKSLGPLLIACRDGAVTITRAQRPGKRAMEADEFLRGFEMPERVD</sequence>
<comment type="similarity">
    <text evidence="1 4">Belongs to the Fmt family.</text>
</comment>
<dbReference type="EMBL" id="JAHUZE010000004">
    <property type="protein sequence ID" value="MBV7380475.1"/>
    <property type="molecule type" value="Genomic_DNA"/>
</dbReference>
<dbReference type="InterPro" id="IPR005793">
    <property type="entry name" value="Formyl_trans_C"/>
</dbReference>
<organism evidence="7 8">
    <name type="scientific">Maritimibacter dapengensis</name>
    <dbReference type="NCBI Taxonomy" id="2836868"/>
    <lineage>
        <taxon>Bacteria</taxon>
        <taxon>Pseudomonadati</taxon>
        <taxon>Pseudomonadota</taxon>
        <taxon>Alphaproteobacteria</taxon>
        <taxon>Rhodobacterales</taxon>
        <taxon>Roseobacteraceae</taxon>
        <taxon>Maritimibacter</taxon>
    </lineage>
</organism>
<dbReference type="RefSeq" id="WP_218393681.1">
    <property type="nucleotide sequence ID" value="NZ_JAHUZE010000004.1"/>
</dbReference>
<accession>A0ABS6T689</accession>
<feature type="domain" description="Formyl transferase N-terminal" evidence="5">
    <location>
        <begin position="1"/>
        <end position="180"/>
    </location>
</feature>
<dbReference type="GO" id="GO:0004479">
    <property type="term" value="F:methionyl-tRNA formyltransferase activity"/>
    <property type="evidence" value="ECO:0007669"/>
    <property type="project" value="UniProtKB-EC"/>
</dbReference>
<dbReference type="Proteomes" id="UP000756530">
    <property type="component" value="Unassembled WGS sequence"/>
</dbReference>
<keyword evidence="3 4" id="KW-0648">Protein biosynthesis</keyword>
<feature type="domain" description="Formyl transferase C-terminal" evidence="6">
    <location>
        <begin position="201"/>
        <end position="293"/>
    </location>
</feature>
<dbReference type="PROSITE" id="PS00373">
    <property type="entry name" value="GART"/>
    <property type="match status" value="1"/>
</dbReference>
<feature type="binding site" evidence="4">
    <location>
        <begin position="109"/>
        <end position="112"/>
    </location>
    <ligand>
        <name>(6S)-5,6,7,8-tetrahydrofolate</name>
        <dbReference type="ChEBI" id="CHEBI:57453"/>
    </ligand>
</feature>
<gene>
    <name evidence="4 7" type="primary">fmt</name>
    <name evidence="7" type="ORF">KJP28_16235</name>
</gene>
<dbReference type="CDD" id="cd08646">
    <property type="entry name" value="FMT_core_Met-tRNA-FMT_N"/>
    <property type="match status" value="1"/>
</dbReference>
<dbReference type="InterPro" id="IPR001555">
    <property type="entry name" value="GART_AS"/>
</dbReference>
<evidence type="ECO:0000256" key="3">
    <source>
        <dbReference type="ARBA" id="ARBA00022917"/>
    </source>
</evidence>
<comment type="caution">
    <text evidence="7">The sequence shown here is derived from an EMBL/GenBank/DDBJ whole genome shotgun (WGS) entry which is preliminary data.</text>
</comment>
<dbReference type="Pfam" id="PF00551">
    <property type="entry name" value="Formyl_trans_N"/>
    <property type="match status" value="1"/>
</dbReference>
<dbReference type="InterPro" id="IPR002376">
    <property type="entry name" value="Formyl_transf_N"/>
</dbReference>
<evidence type="ECO:0000256" key="4">
    <source>
        <dbReference type="HAMAP-Rule" id="MF_00182"/>
    </source>
</evidence>
<dbReference type="InterPro" id="IPR005794">
    <property type="entry name" value="Fmt"/>
</dbReference>
<dbReference type="InterPro" id="IPR041711">
    <property type="entry name" value="Met-tRNA-FMT_N"/>
</dbReference>